<evidence type="ECO:0000256" key="4">
    <source>
        <dbReference type="SAM" id="MobiDB-lite"/>
    </source>
</evidence>
<keyword evidence="2 6" id="KW-0238">DNA-binding</keyword>
<evidence type="ECO:0000313" key="7">
    <source>
        <dbReference type="Proteomes" id="UP000680206"/>
    </source>
</evidence>
<feature type="region of interest" description="Disordered" evidence="4">
    <location>
        <begin position="303"/>
        <end position="324"/>
    </location>
</feature>
<dbReference type="InterPro" id="IPR010982">
    <property type="entry name" value="Lambda_DNA-bd_dom_sf"/>
</dbReference>
<feature type="domain" description="HTH lacI-type" evidence="5">
    <location>
        <begin position="8"/>
        <end position="64"/>
    </location>
</feature>
<dbReference type="InterPro" id="IPR028082">
    <property type="entry name" value="Peripla_BP_I"/>
</dbReference>
<dbReference type="RefSeq" id="WP_208249098.1">
    <property type="nucleotide sequence ID" value="NZ_JAGEPF010000028.1"/>
</dbReference>
<evidence type="ECO:0000259" key="5">
    <source>
        <dbReference type="PROSITE" id="PS50932"/>
    </source>
</evidence>
<dbReference type="Gene3D" id="3.40.50.2300">
    <property type="match status" value="1"/>
</dbReference>
<dbReference type="InterPro" id="IPR046335">
    <property type="entry name" value="LacI/GalR-like_sensor"/>
</dbReference>
<keyword evidence="7" id="KW-1185">Reference proteome</keyword>
<dbReference type="InterPro" id="IPR000843">
    <property type="entry name" value="HTH_LacI"/>
</dbReference>
<dbReference type="EMBL" id="JAGEPF010000028">
    <property type="protein sequence ID" value="MBO2463589.1"/>
    <property type="molecule type" value="Genomic_DNA"/>
</dbReference>
<dbReference type="GO" id="GO:0003677">
    <property type="term" value="F:DNA binding"/>
    <property type="evidence" value="ECO:0007669"/>
    <property type="project" value="UniProtKB-KW"/>
</dbReference>
<evidence type="ECO:0000256" key="3">
    <source>
        <dbReference type="ARBA" id="ARBA00023163"/>
    </source>
</evidence>
<keyword evidence="1" id="KW-0805">Transcription regulation</keyword>
<gene>
    <name evidence="6" type="ORF">J4709_39070</name>
</gene>
<evidence type="ECO:0000256" key="2">
    <source>
        <dbReference type="ARBA" id="ARBA00023125"/>
    </source>
</evidence>
<dbReference type="PANTHER" id="PTHR30146:SF153">
    <property type="entry name" value="LACTOSE OPERON REPRESSOR"/>
    <property type="match status" value="1"/>
</dbReference>
<protein>
    <submittedName>
        <fullName evidence="6">LacI family DNA-binding transcriptional regulator</fullName>
    </submittedName>
</protein>
<dbReference type="Gene3D" id="1.10.260.40">
    <property type="entry name" value="lambda repressor-like DNA-binding domains"/>
    <property type="match status" value="1"/>
</dbReference>
<reference evidence="6 7" key="1">
    <citation type="submission" date="2021-03" db="EMBL/GenBank/DDBJ databases">
        <title>Actinomadura violae sp. nov., isolated from lichen in Thailand.</title>
        <authorList>
            <person name="Kanchanasin P."/>
            <person name="Saeng-In P."/>
            <person name="Phongsopitanun W."/>
            <person name="Yuki M."/>
            <person name="Kudo T."/>
            <person name="Ohkuma M."/>
            <person name="Tanasupawat S."/>
        </authorList>
    </citation>
    <scope>NUCLEOTIDE SEQUENCE [LARGE SCALE GENOMIC DNA]</scope>
    <source>
        <strain evidence="6 7">LCR2-06</strain>
    </source>
</reference>
<dbReference type="Pfam" id="PF00356">
    <property type="entry name" value="LacI"/>
    <property type="match status" value="1"/>
</dbReference>
<dbReference type="PROSITE" id="PS50932">
    <property type="entry name" value="HTH_LACI_2"/>
    <property type="match status" value="1"/>
</dbReference>
<dbReference type="SMART" id="SM00354">
    <property type="entry name" value="HTH_LACI"/>
    <property type="match status" value="1"/>
</dbReference>
<dbReference type="SUPFAM" id="SSF47413">
    <property type="entry name" value="lambda repressor-like DNA-binding domains"/>
    <property type="match status" value="1"/>
</dbReference>
<dbReference type="SUPFAM" id="SSF53822">
    <property type="entry name" value="Periplasmic binding protein-like I"/>
    <property type="match status" value="1"/>
</dbReference>
<dbReference type="CDD" id="cd01392">
    <property type="entry name" value="HTH_LacI"/>
    <property type="match status" value="1"/>
</dbReference>
<keyword evidence="3" id="KW-0804">Transcription</keyword>
<feature type="compositionally biased region" description="Pro residues" evidence="4">
    <location>
        <begin position="306"/>
        <end position="317"/>
    </location>
</feature>
<accession>A0ABS3S3K9</accession>
<evidence type="ECO:0000313" key="6">
    <source>
        <dbReference type="EMBL" id="MBO2463589.1"/>
    </source>
</evidence>
<name>A0ABS3S3K9_9ACTN</name>
<sequence>MSGRARRVTAADVAREAGVSAATVSYVVNDKPGQTIPPETRERVLAAATRLGYAPYAPARTLALGASNLVLFAHRAPIVPPTYARYLEALADGLHEHGLDLVWQLGYDPTAGARHPAAELAPAVVLHLTEPDPDETAYLGRFGAPVIVALASAPLPDRPSALQVHHLAERGHRALGYASHPDPRLAAFDRSRYQTVSETCASLGLPVPPAHTVPLSRDAARQAVEDLLATGVTGICAYNDEIALAVLAGLSDLAVAVPAQAAVVGIDDHPLAALYTPALTTISLDDPATSAADLVRRIAAARTGAPVPPPAPAPPARLIPRAST</sequence>
<dbReference type="Proteomes" id="UP000680206">
    <property type="component" value="Unassembled WGS sequence"/>
</dbReference>
<organism evidence="6 7">
    <name type="scientific">Actinomadura violacea</name>
    <dbReference type="NCBI Taxonomy" id="2819934"/>
    <lineage>
        <taxon>Bacteria</taxon>
        <taxon>Bacillati</taxon>
        <taxon>Actinomycetota</taxon>
        <taxon>Actinomycetes</taxon>
        <taxon>Streptosporangiales</taxon>
        <taxon>Thermomonosporaceae</taxon>
        <taxon>Actinomadura</taxon>
    </lineage>
</organism>
<dbReference type="PANTHER" id="PTHR30146">
    <property type="entry name" value="LACI-RELATED TRANSCRIPTIONAL REPRESSOR"/>
    <property type="match status" value="1"/>
</dbReference>
<evidence type="ECO:0000256" key="1">
    <source>
        <dbReference type="ARBA" id="ARBA00023015"/>
    </source>
</evidence>
<dbReference type="Pfam" id="PF13377">
    <property type="entry name" value="Peripla_BP_3"/>
    <property type="match status" value="1"/>
</dbReference>
<proteinExistence type="predicted"/>
<comment type="caution">
    <text evidence="6">The sequence shown here is derived from an EMBL/GenBank/DDBJ whole genome shotgun (WGS) entry which is preliminary data.</text>
</comment>